<feature type="transmembrane region" description="Helical" evidence="1">
    <location>
        <begin position="51"/>
        <end position="69"/>
    </location>
</feature>
<feature type="transmembrane region" description="Helical" evidence="1">
    <location>
        <begin position="76"/>
        <end position="95"/>
    </location>
</feature>
<dbReference type="RefSeq" id="WP_259485234.1">
    <property type="nucleotide sequence ID" value="NZ_JANTEZ010000002.1"/>
</dbReference>
<protein>
    <submittedName>
        <fullName evidence="3">VanZ family protein</fullName>
    </submittedName>
</protein>
<keyword evidence="1" id="KW-0472">Membrane</keyword>
<feature type="domain" description="VanZ-like" evidence="2">
    <location>
        <begin position="4"/>
        <end position="119"/>
    </location>
</feature>
<dbReference type="PANTHER" id="PTHR36834:SF2">
    <property type="entry name" value="MEMBRANE PROTEIN"/>
    <property type="match status" value="1"/>
</dbReference>
<evidence type="ECO:0000313" key="3">
    <source>
        <dbReference type="EMBL" id="MCS5713686.1"/>
    </source>
</evidence>
<feature type="transmembrane region" description="Helical" evidence="1">
    <location>
        <begin position="107"/>
        <end position="127"/>
    </location>
</feature>
<keyword evidence="1" id="KW-0812">Transmembrane</keyword>
<dbReference type="Pfam" id="PF04892">
    <property type="entry name" value="VanZ"/>
    <property type="match status" value="1"/>
</dbReference>
<comment type="caution">
    <text evidence="3">The sequence shown here is derived from an EMBL/GenBank/DDBJ whole genome shotgun (WGS) entry which is preliminary data.</text>
</comment>
<sequence length="158" mass="17352">MLLVAYAAAVLVVVMWPSPVDQKARGMLARILKGLHDRHLLEFLGYPQVEFTSNVLLFVPLGLLLGLLLGRRIWGLSVLVCFAGSAAIELTQYLFLPARFATVDDVIANTLGGLLGALASGALLARWRRRRERRLLRRAVALPPVPPRDGWGPDAVHL</sequence>
<reference evidence="3" key="1">
    <citation type="submission" date="2022-08" db="EMBL/GenBank/DDBJ databases">
        <authorList>
            <person name="Deng Y."/>
            <person name="Han X.-F."/>
            <person name="Zhang Y.-Q."/>
        </authorList>
    </citation>
    <scope>NUCLEOTIDE SEQUENCE</scope>
    <source>
        <strain evidence="3">CPCC 205716</strain>
    </source>
</reference>
<keyword evidence="1" id="KW-1133">Transmembrane helix</keyword>
<dbReference type="InterPro" id="IPR053150">
    <property type="entry name" value="Teicoplanin_resist-assoc"/>
</dbReference>
<name>A0ABT2GFV1_9MICO</name>
<organism evidence="3 4">
    <name type="scientific">Herbiconiux gentiana</name>
    <dbReference type="NCBI Taxonomy" id="2970912"/>
    <lineage>
        <taxon>Bacteria</taxon>
        <taxon>Bacillati</taxon>
        <taxon>Actinomycetota</taxon>
        <taxon>Actinomycetes</taxon>
        <taxon>Micrococcales</taxon>
        <taxon>Microbacteriaceae</taxon>
        <taxon>Herbiconiux</taxon>
    </lineage>
</organism>
<keyword evidence="4" id="KW-1185">Reference proteome</keyword>
<evidence type="ECO:0000313" key="4">
    <source>
        <dbReference type="Proteomes" id="UP001165580"/>
    </source>
</evidence>
<dbReference type="EMBL" id="JANTEZ010000002">
    <property type="protein sequence ID" value="MCS5713686.1"/>
    <property type="molecule type" value="Genomic_DNA"/>
</dbReference>
<evidence type="ECO:0000256" key="1">
    <source>
        <dbReference type="SAM" id="Phobius"/>
    </source>
</evidence>
<proteinExistence type="predicted"/>
<accession>A0ABT2GFV1</accession>
<dbReference type="Proteomes" id="UP001165580">
    <property type="component" value="Unassembled WGS sequence"/>
</dbReference>
<evidence type="ECO:0000259" key="2">
    <source>
        <dbReference type="Pfam" id="PF04892"/>
    </source>
</evidence>
<dbReference type="PANTHER" id="PTHR36834">
    <property type="entry name" value="MEMBRANE PROTEIN-RELATED"/>
    <property type="match status" value="1"/>
</dbReference>
<gene>
    <name evidence="3" type="ORF">NVV95_03865</name>
</gene>
<dbReference type="InterPro" id="IPR006976">
    <property type="entry name" value="VanZ-like"/>
</dbReference>